<sequence>MSYVGLFRCGKCSTPLFLDEHLIEHETFAQVSFKNGQAPEKSCSSYFVKVMSWMGDLLGNKGNLHCPKCERRVGSYCWSGLPCTCGGLVIPYIAVHRNKVDRVLVEDTQEPSPTS</sequence>
<protein>
    <submittedName>
        <fullName evidence="2">Dual specificity protein phosphatase 12</fullName>
    </submittedName>
</protein>
<keyword evidence="3" id="KW-1185">Reference proteome</keyword>
<dbReference type="VEuPathDB" id="GiardiaDB:GMRT_15329"/>
<dbReference type="Proteomes" id="UP000315496">
    <property type="component" value="Chromosome 2"/>
</dbReference>
<name>A0A4Z1ST31_GIAMU</name>
<accession>A0A4Z1ST31</accession>
<proteinExistence type="inferred from homology"/>
<evidence type="ECO:0000256" key="1">
    <source>
        <dbReference type="ARBA" id="ARBA00008601"/>
    </source>
</evidence>
<dbReference type="OrthoDB" id="2017893at2759"/>
<gene>
    <name evidence="2" type="ORF">GMRT_15329</name>
</gene>
<reference evidence="2 3" key="1">
    <citation type="submission" date="2019-05" db="EMBL/GenBank/DDBJ databases">
        <title>The compact genome of Giardia muris reveals important steps in the evolution of intestinal protozoan parasites.</title>
        <authorList>
            <person name="Xu F."/>
            <person name="Jimenez-Gonzalez A."/>
            <person name="Einarsson E."/>
            <person name="Astvaldsson A."/>
            <person name="Peirasmaki D."/>
            <person name="Eckmann L."/>
            <person name="Andersson J.O."/>
            <person name="Svard S.G."/>
            <person name="Jerlstrom-Hultqvist J."/>
        </authorList>
    </citation>
    <scope>NUCLEOTIDE SEQUENCE [LARGE SCALE GENOMIC DNA]</scope>
    <source>
        <strain evidence="2 3">Roberts-Thomson</strain>
    </source>
</reference>
<dbReference type="PANTHER" id="PTHR45848">
    <property type="entry name" value="DUAL SPECIFICITY PROTEIN PHOSPHATASE 12 FAMILY MEMBER"/>
    <property type="match status" value="1"/>
</dbReference>
<dbReference type="AlphaFoldDB" id="A0A4Z1ST31"/>
<comment type="similarity">
    <text evidence="1">Belongs to the protein-tyrosine phosphatase family. Non-receptor class dual specificity subfamily.</text>
</comment>
<dbReference type="EMBL" id="VDLU01000002">
    <property type="protein sequence ID" value="TNJ28910.1"/>
    <property type="molecule type" value="Genomic_DNA"/>
</dbReference>
<evidence type="ECO:0000313" key="3">
    <source>
        <dbReference type="Proteomes" id="UP000315496"/>
    </source>
</evidence>
<organism evidence="2 3">
    <name type="scientific">Giardia muris</name>
    <dbReference type="NCBI Taxonomy" id="5742"/>
    <lineage>
        <taxon>Eukaryota</taxon>
        <taxon>Metamonada</taxon>
        <taxon>Diplomonadida</taxon>
        <taxon>Hexamitidae</taxon>
        <taxon>Giardiinae</taxon>
        <taxon>Giardia</taxon>
    </lineage>
</organism>
<comment type="caution">
    <text evidence="2">The sequence shown here is derived from an EMBL/GenBank/DDBJ whole genome shotgun (WGS) entry which is preliminary data.</text>
</comment>
<evidence type="ECO:0000313" key="2">
    <source>
        <dbReference type="EMBL" id="TNJ28910.1"/>
    </source>
</evidence>